<reference evidence="2" key="1">
    <citation type="journal article" date="2019" name="Sci. Rep.">
        <title>Draft genome of Tanacetum cinerariifolium, the natural source of mosquito coil.</title>
        <authorList>
            <person name="Yamashiro T."/>
            <person name="Shiraishi A."/>
            <person name="Satake H."/>
            <person name="Nakayama K."/>
        </authorList>
    </citation>
    <scope>NUCLEOTIDE SEQUENCE</scope>
</reference>
<sequence>MGRRGGGVGEREGHKANKKKQDKPDVGACLYVFLADGTHYDYLQNSVLDCQEFALEEFGIPLNCWQEASSVSA</sequence>
<gene>
    <name evidence="2" type="ORF">Tci_909777</name>
</gene>
<accession>A0A699VWD2</accession>
<evidence type="ECO:0000313" key="2">
    <source>
        <dbReference type="EMBL" id="GFD37808.1"/>
    </source>
</evidence>
<evidence type="ECO:0000256" key="1">
    <source>
        <dbReference type="SAM" id="MobiDB-lite"/>
    </source>
</evidence>
<feature type="region of interest" description="Disordered" evidence="1">
    <location>
        <begin position="1"/>
        <end position="22"/>
    </location>
</feature>
<dbReference type="AlphaFoldDB" id="A0A699VWD2"/>
<proteinExistence type="predicted"/>
<name>A0A699VWD2_TANCI</name>
<dbReference type="EMBL" id="BKCJ011491106">
    <property type="protein sequence ID" value="GFD37808.1"/>
    <property type="molecule type" value="Genomic_DNA"/>
</dbReference>
<protein>
    <submittedName>
        <fullName evidence="2">Uncharacterized protein</fullName>
    </submittedName>
</protein>
<comment type="caution">
    <text evidence="2">The sequence shown here is derived from an EMBL/GenBank/DDBJ whole genome shotgun (WGS) entry which is preliminary data.</text>
</comment>
<organism evidence="2">
    <name type="scientific">Tanacetum cinerariifolium</name>
    <name type="common">Dalmatian daisy</name>
    <name type="synonym">Chrysanthemum cinerariifolium</name>
    <dbReference type="NCBI Taxonomy" id="118510"/>
    <lineage>
        <taxon>Eukaryota</taxon>
        <taxon>Viridiplantae</taxon>
        <taxon>Streptophyta</taxon>
        <taxon>Embryophyta</taxon>
        <taxon>Tracheophyta</taxon>
        <taxon>Spermatophyta</taxon>
        <taxon>Magnoliopsida</taxon>
        <taxon>eudicotyledons</taxon>
        <taxon>Gunneridae</taxon>
        <taxon>Pentapetalae</taxon>
        <taxon>asterids</taxon>
        <taxon>campanulids</taxon>
        <taxon>Asterales</taxon>
        <taxon>Asteraceae</taxon>
        <taxon>Asteroideae</taxon>
        <taxon>Anthemideae</taxon>
        <taxon>Anthemidinae</taxon>
        <taxon>Tanacetum</taxon>
    </lineage>
</organism>